<dbReference type="InterPro" id="IPR022673">
    <property type="entry name" value="Hexokinase_C"/>
</dbReference>
<dbReference type="PANTHER" id="PTHR19443">
    <property type="entry name" value="HEXOKINASE"/>
    <property type="match status" value="1"/>
</dbReference>
<dbReference type="Proteomes" id="UP001310890">
    <property type="component" value="Unassembled WGS sequence"/>
</dbReference>
<keyword evidence="6" id="KW-0324">Glycolysis</keyword>
<evidence type="ECO:0000313" key="10">
    <source>
        <dbReference type="Proteomes" id="UP001310890"/>
    </source>
</evidence>
<dbReference type="EMBL" id="JAVRRL010000104">
    <property type="protein sequence ID" value="KAK5107863.1"/>
    <property type="molecule type" value="Genomic_DNA"/>
</dbReference>
<evidence type="ECO:0000256" key="3">
    <source>
        <dbReference type="ARBA" id="ARBA00022741"/>
    </source>
</evidence>
<dbReference type="PANTHER" id="PTHR19443:SF24">
    <property type="entry name" value="PHOSPHOTRANSFERASE"/>
    <property type="match status" value="1"/>
</dbReference>
<dbReference type="Pfam" id="PF03727">
    <property type="entry name" value="Hexokinase_2"/>
    <property type="match status" value="1"/>
</dbReference>
<feature type="domain" description="Hexokinase N-terminal" evidence="7">
    <location>
        <begin position="49"/>
        <end position="240"/>
    </location>
</feature>
<dbReference type="InterPro" id="IPR001312">
    <property type="entry name" value="Hexokinase"/>
</dbReference>
<dbReference type="GO" id="GO:0006006">
    <property type="term" value="P:glucose metabolic process"/>
    <property type="evidence" value="ECO:0007669"/>
    <property type="project" value="TreeGrafter"/>
</dbReference>
<dbReference type="Gene3D" id="3.30.420.40">
    <property type="match status" value="1"/>
</dbReference>
<evidence type="ECO:0000256" key="1">
    <source>
        <dbReference type="ARBA" id="ARBA00009225"/>
    </source>
</evidence>
<keyword evidence="5 6" id="KW-0067">ATP-binding</keyword>
<dbReference type="GO" id="GO:0001678">
    <property type="term" value="P:intracellular glucose homeostasis"/>
    <property type="evidence" value="ECO:0007669"/>
    <property type="project" value="InterPro"/>
</dbReference>
<comment type="caution">
    <text evidence="9">The sequence shown here is derived from an EMBL/GenBank/DDBJ whole genome shotgun (WGS) entry which is preliminary data.</text>
</comment>
<gene>
    <name evidence="9" type="ORF">LTR62_000623</name>
</gene>
<evidence type="ECO:0000313" key="9">
    <source>
        <dbReference type="EMBL" id="KAK5107863.1"/>
    </source>
</evidence>
<reference evidence="9" key="1">
    <citation type="submission" date="2023-08" db="EMBL/GenBank/DDBJ databases">
        <title>Black Yeasts Isolated from many extreme environments.</title>
        <authorList>
            <person name="Coleine C."/>
            <person name="Stajich J.E."/>
            <person name="Selbmann L."/>
        </authorList>
    </citation>
    <scope>NUCLEOTIDE SEQUENCE</scope>
    <source>
        <strain evidence="9">CCFEE 5401</strain>
    </source>
</reference>
<dbReference type="Gene3D" id="3.40.367.20">
    <property type="match status" value="1"/>
</dbReference>
<evidence type="ECO:0000256" key="2">
    <source>
        <dbReference type="ARBA" id="ARBA00022679"/>
    </source>
</evidence>
<keyword evidence="2 6" id="KW-0808">Transferase</keyword>
<dbReference type="Pfam" id="PF00349">
    <property type="entry name" value="Hexokinase_1"/>
    <property type="match status" value="1"/>
</dbReference>
<sequence>MSVTISIGLERLRHRHTTKRKREHHVVERMYEKSMAEFGVEVRELLGVVLPPKKLLEISDKLREEYYERLEHSEISMLPSYLHTLPTGMEKGDFLALDVGGSTFRLAIIRLTGKSNGEEPLQVRRVRSFVIDKSIRDLKGQAFFDWMAAGIGELLVEYGHLTGTADARLQMGLAWSFPIEQTSPRTGRLLAMGKGFCATHGVEGQDLSELIMRACRARNLNVEMMAIVNDGSATLLSKAYRDTTTRMSLILGTGTNAAVYLPTTALGKEKFGSRPPQWHDAADRVLVNTEVSMFGRRVLPRTRWDNELNDHHVLPGFQPLEYMITGRYLGEIVRLILVEAVNAAGLFEGELPEGLHEPYALDTRILAAFELDKTRTLSKANATFLAAHPLPMPPRLSELEFIREIAMLVSRRAATYLAIALHALWRLRTEAEGLEAGQSSHVTVACDGTIIEKYPAFRSNCQAKLDELCVLSGAVEGAVSLDMAPDSSIFGAAVAVACIQDP</sequence>
<dbReference type="GO" id="GO:0005739">
    <property type="term" value="C:mitochondrion"/>
    <property type="evidence" value="ECO:0007669"/>
    <property type="project" value="TreeGrafter"/>
</dbReference>
<comment type="similarity">
    <text evidence="1 6">Belongs to the hexokinase family.</text>
</comment>
<protein>
    <recommendedName>
        <fullName evidence="6">Phosphotransferase</fullName>
        <ecNumber evidence="6">2.7.1.-</ecNumber>
    </recommendedName>
</protein>
<dbReference type="AlphaFoldDB" id="A0AAN7T8R6"/>
<dbReference type="EC" id="2.7.1.-" evidence="6"/>
<dbReference type="GO" id="GO:0019158">
    <property type="term" value="F:mannokinase activity"/>
    <property type="evidence" value="ECO:0007669"/>
    <property type="project" value="TreeGrafter"/>
</dbReference>
<evidence type="ECO:0000256" key="4">
    <source>
        <dbReference type="ARBA" id="ARBA00022777"/>
    </source>
</evidence>
<dbReference type="InterPro" id="IPR043129">
    <property type="entry name" value="ATPase_NBD"/>
</dbReference>
<organism evidence="9 10">
    <name type="scientific">Meristemomyces frigidus</name>
    <dbReference type="NCBI Taxonomy" id="1508187"/>
    <lineage>
        <taxon>Eukaryota</taxon>
        <taxon>Fungi</taxon>
        <taxon>Dikarya</taxon>
        <taxon>Ascomycota</taxon>
        <taxon>Pezizomycotina</taxon>
        <taxon>Dothideomycetes</taxon>
        <taxon>Dothideomycetidae</taxon>
        <taxon>Mycosphaerellales</taxon>
        <taxon>Teratosphaeriaceae</taxon>
        <taxon>Meristemomyces</taxon>
    </lineage>
</organism>
<dbReference type="PRINTS" id="PR00475">
    <property type="entry name" value="HEXOKINASE"/>
</dbReference>
<evidence type="ECO:0000256" key="6">
    <source>
        <dbReference type="RuleBase" id="RU362007"/>
    </source>
</evidence>
<dbReference type="GO" id="GO:0006013">
    <property type="term" value="P:mannose metabolic process"/>
    <property type="evidence" value="ECO:0007669"/>
    <property type="project" value="TreeGrafter"/>
</dbReference>
<name>A0AAN7T8R6_9PEZI</name>
<dbReference type="SUPFAM" id="SSF53067">
    <property type="entry name" value="Actin-like ATPase domain"/>
    <property type="match status" value="2"/>
</dbReference>
<dbReference type="InterPro" id="IPR022672">
    <property type="entry name" value="Hexokinase_N"/>
</dbReference>
<dbReference type="GO" id="GO:0005536">
    <property type="term" value="F:D-glucose binding"/>
    <property type="evidence" value="ECO:0007669"/>
    <property type="project" value="InterPro"/>
</dbReference>
<keyword evidence="4 6" id="KW-0418">Kinase</keyword>
<proteinExistence type="inferred from homology"/>
<dbReference type="GO" id="GO:0005524">
    <property type="term" value="F:ATP binding"/>
    <property type="evidence" value="ECO:0007669"/>
    <property type="project" value="UniProtKB-UniRule"/>
</dbReference>
<dbReference type="GO" id="GO:0004340">
    <property type="term" value="F:glucokinase activity"/>
    <property type="evidence" value="ECO:0007669"/>
    <property type="project" value="TreeGrafter"/>
</dbReference>
<keyword evidence="3 6" id="KW-0547">Nucleotide-binding</keyword>
<dbReference type="GO" id="GO:0005829">
    <property type="term" value="C:cytosol"/>
    <property type="evidence" value="ECO:0007669"/>
    <property type="project" value="TreeGrafter"/>
</dbReference>
<evidence type="ECO:0000259" key="7">
    <source>
        <dbReference type="Pfam" id="PF00349"/>
    </source>
</evidence>
<accession>A0AAN7T8R6</accession>
<dbReference type="PROSITE" id="PS51748">
    <property type="entry name" value="HEXOKINASE_2"/>
    <property type="match status" value="1"/>
</dbReference>
<dbReference type="GO" id="GO:0006096">
    <property type="term" value="P:glycolytic process"/>
    <property type="evidence" value="ECO:0007669"/>
    <property type="project" value="UniProtKB-KW"/>
</dbReference>
<evidence type="ECO:0000256" key="5">
    <source>
        <dbReference type="ARBA" id="ARBA00022840"/>
    </source>
</evidence>
<dbReference type="GO" id="GO:0008865">
    <property type="term" value="F:fructokinase activity"/>
    <property type="evidence" value="ECO:0007669"/>
    <property type="project" value="TreeGrafter"/>
</dbReference>
<evidence type="ECO:0000259" key="8">
    <source>
        <dbReference type="Pfam" id="PF03727"/>
    </source>
</evidence>
<feature type="domain" description="Hexokinase C-terminal" evidence="8">
    <location>
        <begin position="246"/>
        <end position="498"/>
    </location>
</feature>